<feature type="transmembrane region" description="Helical" evidence="10">
    <location>
        <begin position="90"/>
        <end position="109"/>
    </location>
</feature>
<keyword evidence="4 10" id="KW-0812">Transmembrane</keyword>
<feature type="transmembrane region" description="Helical" evidence="10">
    <location>
        <begin position="236"/>
        <end position="253"/>
    </location>
</feature>
<dbReference type="EMBL" id="MCFN01000020">
    <property type="protein sequence ID" value="OXB68196.1"/>
    <property type="molecule type" value="Genomic_DNA"/>
</dbReference>
<evidence type="ECO:0000256" key="4">
    <source>
        <dbReference type="ARBA" id="ARBA00022692"/>
    </source>
</evidence>
<keyword evidence="7 10" id="KW-1133">Transmembrane helix</keyword>
<feature type="transmembrane region" description="Helical" evidence="10">
    <location>
        <begin position="60"/>
        <end position="78"/>
    </location>
</feature>
<dbReference type="AlphaFoldDB" id="A0A226NKG2"/>
<evidence type="ECO:0000256" key="1">
    <source>
        <dbReference type="ARBA" id="ARBA00004141"/>
    </source>
</evidence>
<keyword evidence="5" id="KW-0813">Transport</keyword>
<feature type="coiled-coil region" evidence="9">
    <location>
        <begin position="586"/>
        <end position="613"/>
    </location>
</feature>
<organism evidence="11 12">
    <name type="scientific">Callipepla squamata</name>
    <name type="common">Scaled quail</name>
    <dbReference type="NCBI Taxonomy" id="9009"/>
    <lineage>
        <taxon>Eukaryota</taxon>
        <taxon>Metazoa</taxon>
        <taxon>Chordata</taxon>
        <taxon>Craniata</taxon>
        <taxon>Vertebrata</taxon>
        <taxon>Euteleostomi</taxon>
        <taxon>Archelosauria</taxon>
        <taxon>Archosauria</taxon>
        <taxon>Dinosauria</taxon>
        <taxon>Saurischia</taxon>
        <taxon>Theropoda</taxon>
        <taxon>Coelurosauria</taxon>
        <taxon>Aves</taxon>
        <taxon>Neognathae</taxon>
        <taxon>Galloanserae</taxon>
        <taxon>Galliformes</taxon>
        <taxon>Odontophoridae</taxon>
        <taxon>Callipepla</taxon>
    </lineage>
</organism>
<dbReference type="FunFam" id="1.20.1250.20:FF:000205">
    <property type="entry name" value="Solute carrier family 15 oligopeptide transporter member 1"/>
    <property type="match status" value="1"/>
</dbReference>
<accession>A0A226NKG2</accession>
<dbReference type="PROSITE" id="PS01022">
    <property type="entry name" value="PTR2_1"/>
    <property type="match status" value="1"/>
</dbReference>
<evidence type="ECO:0008006" key="13">
    <source>
        <dbReference type="Google" id="ProtNLM"/>
    </source>
</evidence>
<reference evidence="11 12" key="1">
    <citation type="submission" date="2016-07" db="EMBL/GenBank/DDBJ databases">
        <title>Disparate Historic Effective Population Sizes Predicted by Modern Levels of Genome Diversity for the Scaled Quail (Callipepla squamata) and the Northern Bobwhite (Colinus virginianus): Inferences from First and Second Generation Draft Genome Assemblies for Sympatric New World Quail.</title>
        <authorList>
            <person name="Oldeschulte D.L."/>
            <person name="Halley Y.A."/>
            <person name="Bhattarai E.K."/>
            <person name="Brashear W.A."/>
            <person name="Hill J."/>
            <person name="Metz R.P."/>
            <person name="Johnson C.D."/>
            <person name="Rollins D."/>
            <person name="Peterson M.J."/>
            <person name="Bickhart D.M."/>
            <person name="Decker J.E."/>
            <person name="Seabury C.M."/>
        </authorList>
    </citation>
    <scope>NUCLEOTIDE SEQUENCE [LARGE SCALE GENOMIC DNA]</scope>
    <source>
        <strain evidence="11 12">Texas</strain>
        <tissue evidence="11">Leg muscle</tissue>
    </source>
</reference>
<feature type="transmembrane region" description="Helical" evidence="10">
    <location>
        <begin position="12"/>
        <end position="30"/>
    </location>
</feature>
<feature type="transmembrane region" description="Helical" evidence="10">
    <location>
        <begin position="554"/>
        <end position="575"/>
    </location>
</feature>
<comment type="caution">
    <text evidence="11">The sequence shown here is derived from an EMBL/GenBank/DDBJ whole genome shotgun (WGS) entry which is preliminary data.</text>
</comment>
<keyword evidence="6" id="KW-0571">Peptide transport</keyword>
<proteinExistence type="inferred from homology"/>
<dbReference type="InterPro" id="IPR036259">
    <property type="entry name" value="MFS_trans_sf"/>
</dbReference>
<protein>
    <recommendedName>
        <fullName evidence="13">Solute carrier family 15 member 1</fullName>
    </recommendedName>
</protein>
<evidence type="ECO:0000256" key="8">
    <source>
        <dbReference type="ARBA" id="ARBA00023136"/>
    </source>
</evidence>
<evidence type="ECO:0000256" key="7">
    <source>
        <dbReference type="ARBA" id="ARBA00022989"/>
    </source>
</evidence>
<evidence type="ECO:0000256" key="6">
    <source>
        <dbReference type="ARBA" id="ARBA00022856"/>
    </source>
</evidence>
<comment type="similarity">
    <text evidence="3">Belongs to the major facilitator superfamily. Proton-dependent oligopeptide transporter (POT/PTR) (TC 2.A.17) family.</text>
</comment>
<gene>
    <name evidence="11" type="ORF">ASZ78_014142</name>
</gene>
<evidence type="ECO:0000313" key="12">
    <source>
        <dbReference type="Proteomes" id="UP000198323"/>
    </source>
</evidence>
<evidence type="ECO:0000256" key="3">
    <source>
        <dbReference type="ARBA" id="ARBA00005982"/>
    </source>
</evidence>
<evidence type="ECO:0000313" key="11">
    <source>
        <dbReference type="EMBL" id="OXB68196.1"/>
    </source>
</evidence>
<sequence>MAAKSKSKGPSLLSCFGYPLSIFFIVINEFCERFSYYGMRAVLVLYFKYFLRWDDNLSTAIYHTFVALCYLTPILGALIADSWLGKFKTIISLSIVYTIGQAVMAVSSINDMTDQNRDGSPDNIAVHVALSITGLILIALGTGGIKPCVSAFGGDQFEDHQFAIKNRFRHRSKEYPKREHWLDWASEKYDKRLIAQTKMVLKVLFLYIPLPMFWALFDQQGALQIQPDQMQTVNPILIVIMVPVVDAVIYPLIQKCKINFTPLRKMTVGMFLAGLAFIAAALLQVQIDKTLPVFPAAGQSQIKIINLGNSNADVTFLPDLQNVTVPPMGSTGYTMFETSQLKSVIINFGSENRSEIIDSTSSNTHTVTIKNAATGIVSSLQSDNFTSKPEEGKNLVRFVNNLPQTINITMGDTHFGMLEETSISNYSPFSGGRTDDIVITTGSTNCTTTSEALGYGGAFTIIINQCSDGVTQLRYIEDIQPNTVHMAWQIPQYFILTCAEVVFSVTGLEFSYSQAPSNMKSVLQAGWLLTVAVGNIIVLIVAGASKLSEQWAEYVLFAALLFAVCIIFSVMAYFYTYIDPNEVEAQLDEEEKKKQIKQDLNSYEKESEAVSQM</sequence>
<dbReference type="GO" id="GO:0015293">
    <property type="term" value="F:symporter activity"/>
    <property type="evidence" value="ECO:0007669"/>
    <property type="project" value="UniProtKB-KW"/>
</dbReference>
<feature type="transmembrane region" description="Helical" evidence="10">
    <location>
        <begin position="199"/>
        <end position="216"/>
    </location>
</feature>
<feature type="transmembrane region" description="Helical" evidence="10">
    <location>
        <begin position="124"/>
        <end position="145"/>
    </location>
</feature>
<feature type="transmembrane region" description="Helical" evidence="10">
    <location>
        <begin position="522"/>
        <end position="542"/>
    </location>
</feature>
<keyword evidence="5" id="KW-0769">Symport</keyword>
<dbReference type="Gene3D" id="1.20.1250.20">
    <property type="entry name" value="MFS general substrate transporter like domains"/>
    <property type="match status" value="3"/>
</dbReference>
<comment type="subcellular location">
    <subcellularLocation>
        <location evidence="2">Apical cell membrane</location>
    </subcellularLocation>
    <subcellularLocation>
        <location evidence="1">Membrane</location>
        <topology evidence="1">Multi-pass membrane protein</topology>
    </subcellularLocation>
</comment>
<dbReference type="OrthoDB" id="205993at2759"/>
<evidence type="ECO:0000256" key="10">
    <source>
        <dbReference type="SAM" id="Phobius"/>
    </source>
</evidence>
<dbReference type="Proteomes" id="UP000198323">
    <property type="component" value="Unassembled WGS sequence"/>
</dbReference>
<evidence type="ECO:0000256" key="5">
    <source>
        <dbReference type="ARBA" id="ARBA00022847"/>
    </source>
</evidence>
<keyword evidence="8 10" id="KW-0472">Membrane</keyword>
<name>A0A226NKG2_CALSU</name>
<dbReference type="SUPFAM" id="SSF103473">
    <property type="entry name" value="MFS general substrate transporter"/>
    <property type="match status" value="1"/>
</dbReference>
<evidence type="ECO:0000256" key="2">
    <source>
        <dbReference type="ARBA" id="ARBA00004221"/>
    </source>
</evidence>
<keyword evidence="6" id="KW-0653">Protein transport</keyword>
<keyword evidence="9" id="KW-0175">Coiled coil</keyword>
<evidence type="ECO:0000256" key="9">
    <source>
        <dbReference type="SAM" id="Coils"/>
    </source>
</evidence>
<dbReference type="Pfam" id="PF00854">
    <property type="entry name" value="PTR2"/>
    <property type="match status" value="2"/>
</dbReference>
<dbReference type="GO" id="GO:0016324">
    <property type="term" value="C:apical plasma membrane"/>
    <property type="evidence" value="ECO:0007669"/>
    <property type="project" value="UniProtKB-SubCell"/>
</dbReference>
<keyword evidence="12" id="KW-1185">Reference proteome</keyword>
<dbReference type="PANTHER" id="PTHR11654">
    <property type="entry name" value="OLIGOPEPTIDE TRANSPORTER-RELATED"/>
    <property type="match status" value="1"/>
</dbReference>
<dbReference type="GO" id="GO:0006857">
    <property type="term" value="P:oligopeptide transport"/>
    <property type="evidence" value="ECO:0007669"/>
    <property type="project" value="InterPro"/>
</dbReference>
<dbReference type="InterPro" id="IPR018456">
    <property type="entry name" value="PTR2_symporter_CS"/>
</dbReference>
<feature type="transmembrane region" description="Helical" evidence="10">
    <location>
        <begin position="265"/>
        <end position="285"/>
    </location>
</feature>
<dbReference type="InterPro" id="IPR000109">
    <property type="entry name" value="POT_fam"/>
</dbReference>